<name>A0ABW4LH15_9MICO</name>
<dbReference type="InterPro" id="IPR012132">
    <property type="entry name" value="GMC_OxRdtase"/>
</dbReference>
<keyword evidence="4" id="KW-0274">FAD</keyword>
<dbReference type="InterPro" id="IPR000172">
    <property type="entry name" value="GMC_OxRdtase_N"/>
</dbReference>
<dbReference type="EMBL" id="JBHUEA010000026">
    <property type="protein sequence ID" value="MFD1722736.1"/>
    <property type="molecule type" value="Genomic_DNA"/>
</dbReference>
<dbReference type="InterPro" id="IPR036188">
    <property type="entry name" value="FAD/NAD-bd_sf"/>
</dbReference>
<dbReference type="Pfam" id="PF05199">
    <property type="entry name" value="GMC_oxred_C"/>
    <property type="match status" value="1"/>
</dbReference>
<dbReference type="Proteomes" id="UP001597347">
    <property type="component" value="Unassembled WGS sequence"/>
</dbReference>
<dbReference type="InterPro" id="IPR007867">
    <property type="entry name" value="GMC_OxRtase_C"/>
</dbReference>
<dbReference type="Gene3D" id="3.30.410.40">
    <property type="match status" value="1"/>
</dbReference>
<keyword evidence="7" id="KW-1185">Reference proteome</keyword>
<evidence type="ECO:0000256" key="1">
    <source>
        <dbReference type="ARBA" id="ARBA00001974"/>
    </source>
</evidence>
<gene>
    <name evidence="6" type="ORF">ACFSBI_14365</name>
</gene>
<evidence type="ECO:0000256" key="3">
    <source>
        <dbReference type="ARBA" id="ARBA00022630"/>
    </source>
</evidence>
<dbReference type="Pfam" id="PF00732">
    <property type="entry name" value="GMC_oxred_N"/>
    <property type="match status" value="1"/>
</dbReference>
<protein>
    <submittedName>
        <fullName evidence="6">FAD-dependent oxidoreductase</fullName>
    </submittedName>
</protein>
<dbReference type="Gene3D" id="3.50.50.60">
    <property type="entry name" value="FAD/NAD(P)-binding domain"/>
    <property type="match status" value="1"/>
</dbReference>
<feature type="domain" description="Glucose-methanol-choline oxidoreductase N-terminal" evidence="5">
    <location>
        <begin position="250"/>
        <end position="264"/>
    </location>
</feature>
<dbReference type="RefSeq" id="WP_377936107.1">
    <property type="nucleotide sequence ID" value="NZ_JBHUEA010000026.1"/>
</dbReference>
<accession>A0ABW4LH15</accession>
<evidence type="ECO:0000259" key="5">
    <source>
        <dbReference type="PROSITE" id="PS00624"/>
    </source>
</evidence>
<dbReference type="PROSITE" id="PS00624">
    <property type="entry name" value="GMC_OXRED_2"/>
    <property type="match status" value="1"/>
</dbReference>
<dbReference type="PANTHER" id="PTHR11552:SF147">
    <property type="entry name" value="CHOLINE DEHYDROGENASE, MITOCHONDRIAL"/>
    <property type="match status" value="1"/>
</dbReference>
<keyword evidence="3" id="KW-0285">Flavoprotein</keyword>
<sequence>MIAADVVVVGAGTAGSVLAARLSEDPARRVVLVEEGPIPASAAHLPAELLDARRVPGAETEGAFNRWFPVELTPRRDWRVSRGRVAGGSSATNGAYFVHARPADLADWSGGTGPWAPDALAERRAALERDLDLGAAGGHGDAGPVPVARSPLTHPAAEAFVAAATGAGHAFVADLNGADDHGVGPLPANAAAGVRWSAASTHLLPALGRGNLRIVERTAVHAVRLRRGRATGVSTARGEIAAPLVVLAAGALTTPAILLRSGVGPAPALGAAGVPAALDAPGVGGQLSDHPQVVVTWRPAAPLPRPEAAWAGALLDAPADAGGDLEVLQSLVPMGGLTRTDPGDGPLPLLVSAHARQAPGSLTLEPDGTVRIRQGYLRTAADRARLRQGARLAAEVAHGMRGEVDPGPAVLRDDAALDRWVAEHLGTALHACATVPWRLPDGAPGPVDEAGAVRGIDGLVVADTSILPTAPSRGPAATAFLIGEVVAAALR</sequence>
<organism evidence="6 7">
    <name type="scientific">Amnibacterium endophyticum</name>
    <dbReference type="NCBI Taxonomy" id="2109337"/>
    <lineage>
        <taxon>Bacteria</taxon>
        <taxon>Bacillati</taxon>
        <taxon>Actinomycetota</taxon>
        <taxon>Actinomycetes</taxon>
        <taxon>Micrococcales</taxon>
        <taxon>Microbacteriaceae</taxon>
        <taxon>Amnibacterium</taxon>
    </lineage>
</organism>
<dbReference type="PANTHER" id="PTHR11552">
    <property type="entry name" value="GLUCOSE-METHANOL-CHOLINE GMC OXIDOREDUCTASE"/>
    <property type="match status" value="1"/>
</dbReference>
<evidence type="ECO:0000313" key="6">
    <source>
        <dbReference type="EMBL" id="MFD1722736.1"/>
    </source>
</evidence>
<reference evidence="7" key="1">
    <citation type="journal article" date="2019" name="Int. J. Syst. Evol. Microbiol.">
        <title>The Global Catalogue of Microorganisms (GCM) 10K type strain sequencing project: providing services to taxonomists for standard genome sequencing and annotation.</title>
        <authorList>
            <consortium name="The Broad Institute Genomics Platform"/>
            <consortium name="The Broad Institute Genome Sequencing Center for Infectious Disease"/>
            <person name="Wu L."/>
            <person name="Ma J."/>
        </authorList>
    </citation>
    <scope>NUCLEOTIDE SEQUENCE [LARGE SCALE GENOMIC DNA]</scope>
    <source>
        <strain evidence="7">CGMCC 1.12471</strain>
    </source>
</reference>
<dbReference type="PIRSF" id="PIRSF000137">
    <property type="entry name" value="Alcohol_oxidase"/>
    <property type="match status" value="1"/>
</dbReference>
<evidence type="ECO:0000256" key="4">
    <source>
        <dbReference type="ARBA" id="ARBA00022827"/>
    </source>
</evidence>
<comment type="cofactor">
    <cofactor evidence="1">
        <name>FAD</name>
        <dbReference type="ChEBI" id="CHEBI:57692"/>
    </cofactor>
</comment>
<dbReference type="SUPFAM" id="SSF54373">
    <property type="entry name" value="FAD-linked reductases, C-terminal domain"/>
    <property type="match status" value="1"/>
</dbReference>
<evidence type="ECO:0000256" key="2">
    <source>
        <dbReference type="ARBA" id="ARBA00010790"/>
    </source>
</evidence>
<comment type="caution">
    <text evidence="6">The sequence shown here is derived from an EMBL/GenBank/DDBJ whole genome shotgun (WGS) entry which is preliminary data.</text>
</comment>
<dbReference type="SUPFAM" id="SSF51905">
    <property type="entry name" value="FAD/NAD(P)-binding domain"/>
    <property type="match status" value="1"/>
</dbReference>
<evidence type="ECO:0000313" key="7">
    <source>
        <dbReference type="Proteomes" id="UP001597347"/>
    </source>
</evidence>
<proteinExistence type="inferred from homology"/>
<comment type="similarity">
    <text evidence="2">Belongs to the GMC oxidoreductase family.</text>
</comment>